<comment type="caution">
    <text evidence="2">The sequence shown here is derived from an EMBL/GenBank/DDBJ whole genome shotgun (WGS) entry which is preliminary data.</text>
</comment>
<dbReference type="Proteomes" id="UP000823935">
    <property type="component" value="Unassembled WGS sequence"/>
</dbReference>
<gene>
    <name evidence="2" type="ORF">IAB44_00460</name>
</gene>
<feature type="signal peptide" evidence="1">
    <location>
        <begin position="1"/>
        <end position="26"/>
    </location>
</feature>
<feature type="chain" id="PRO_5038493301" evidence="1">
    <location>
        <begin position="27"/>
        <end position="170"/>
    </location>
</feature>
<accession>A0A9D1EQB5</accession>
<keyword evidence="1" id="KW-0732">Signal</keyword>
<name>A0A9D1EQB5_9FIRM</name>
<dbReference type="AlphaFoldDB" id="A0A9D1EQB5"/>
<protein>
    <submittedName>
        <fullName evidence="2">Uncharacterized protein</fullName>
    </submittedName>
</protein>
<evidence type="ECO:0000313" key="2">
    <source>
        <dbReference type="EMBL" id="HIS30015.1"/>
    </source>
</evidence>
<proteinExistence type="predicted"/>
<organism evidence="2 3">
    <name type="scientific">Candidatus Limivivens intestinipullorum</name>
    <dbReference type="NCBI Taxonomy" id="2840858"/>
    <lineage>
        <taxon>Bacteria</taxon>
        <taxon>Bacillati</taxon>
        <taxon>Bacillota</taxon>
        <taxon>Clostridia</taxon>
        <taxon>Lachnospirales</taxon>
        <taxon>Lachnospiraceae</taxon>
        <taxon>Lachnospiraceae incertae sedis</taxon>
        <taxon>Candidatus Limivivens</taxon>
    </lineage>
</organism>
<reference evidence="2" key="2">
    <citation type="journal article" date="2021" name="PeerJ">
        <title>Extensive microbial diversity within the chicken gut microbiome revealed by metagenomics and culture.</title>
        <authorList>
            <person name="Gilroy R."/>
            <person name="Ravi A."/>
            <person name="Getino M."/>
            <person name="Pursley I."/>
            <person name="Horton D.L."/>
            <person name="Alikhan N.F."/>
            <person name="Baker D."/>
            <person name="Gharbi K."/>
            <person name="Hall N."/>
            <person name="Watson M."/>
            <person name="Adriaenssens E.M."/>
            <person name="Foster-Nyarko E."/>
            <person name="Jarju S."/>
            <person name="Secka A."/>
            <person name="Antonio M."/>
            <person name="Oren A."/>
            <person name="Chaudhuri R.R."/>
            <person name="La Ragione R."/>
            <person name="Hildebrand F."/>
            <person name="Pallen M.J."/>
        </authorList>
    </citation>
    <scope>NUCLEOTIDE SEQUENCE</scope>
    <source>
        <strain evidence="2">CHK190-19873</strain>
    </source>
</reference>
<evidence type="ECO:0000256" key="1">
    <source>
        <dbReference type="SAM" id="SignalP"/>
    </source>
</evidence>
<evidence type="ECO:0000313" key="3">
    <source>
        <dbReference type="Proteomes" id="UP000823935"/>
    </source>
</evidence>
<dbReference type="EMBL" id="DVIQ01000003">
    <property type="protein sequence ID" value="HIS30015.1"/>
    <property type="molecule type" value="Genomic_DNA"/>
</dbReference>
<sequence length="170" mass="18419">MKNKNRGILLIILAVICMLVGTTVSAESVVNEDGIENIVYSDENSSQAIAELILMNPNESDISLYGQYLSYGIASIDNLGGGQVNFYGDTICYRDSDIVVVALSLQRLVGGSWRTYTTITDTSYNTWTASAGTTVTVPRGYSYRVKGVHTAQKGSTVESATTYTRDVYIG</sequence>
<reference evidence="2" key="1">
    <citation type="submission" date="2020-10" db="EMBL/GenBank/DDBJ databases">
        <authorList>
            <person name="Gilroy R."/>
        </authorList>
    </citation>
    <scope>NUCLEOTIDE SEQUENCE</scope>
    <source>
        <strain evidence="2">CHK190-19873</strain>
    </source>
</reference>